<organism evidence="1 2">
    <name type="scientific">Salegentibacter salegens</name>
    <dbReference type="NCBI Taxonomy" id="143223"/>
    <lineage>
        <taxon>Bacteria</taxon>
        <taxon>Pseudomonadati</taxon>
        <taxon>Bacteroidota</taxon>
        <taxon>Flavobacteriia</taxon>
        <taxon>Flavobacteriales</taxon>
        <taxon>Flavobacteriaceae</taxon>
        <taxon>Salegentibacter</taxon>
    </lineage>
</organism>
<name>A0A1M7NQZ7_9FLAO</name>
<gene>
    <name evidence="1" type="ORF">SAMN05878281_3346</name>
</gene>
<proteinExistence type="predicted"/>
<dbReference type="Proteomes" id="UP000190235">
    <property type="component" value="Chromosome I"/>
</dbReference>
<accession>A0A1M7NQZ7</accession>
<dbReference type="EMBL" id="LT670848">
    <property type="protein sequence ID" value="SHN06031.1"/>
    <property type="molecule type" value="Genomic_DNA"/>
</dbReference>
<evidence type="ECO:0000313" key="2">
    <source>
        <dbReference type="Proteomes" id="UP000190235"/>
    </source>
</evidence>
<evidence type="ECO:0000313" key="1">
    <source>
        <dbReference type="EMBL" id="SHN06031.1"/>
    </source>
</evidence>
<protein>
    <recommendedName>
        <fullName evidence="3">Curlin associated repeat-containing protein</fullName>
    </recommendedName>
</protein>
<sequence>MYFRHPGYFYLKIHLMRSIGFSIFLLLLCFNFQLIAQDNLTHNRIQNQVVVNLLASVQKENKQVNNEVFINQIGDRNQVYTSVRAQENKSVYIQNGNFNNIYSNVSAKTFASSIVQNGDRHKAFNFVNSPGEEISLELNQQGNNHHFEQFGSNSIGNNLKFQMNGDSRSLIVRNFK</sequence>
<dbReference type="AlphaFoldDB" id="A0A1M7NQZ7"/>
<evidence type="ECO:0008006" key="3">
    <source>
        <dbReference type="Google" id="ProtNLM"/>
    </source>
</evidence>
<reference evidence="2" key="1">
    <citation type="submission" date="2016-11" db="EMBL/GenBank/DDBJ databases">
        <authorList>
            <person name="Varghese N."/>
            <person name="Submissions S."/>
        </authorList>
    </citation>
    <scope>NUCLEOTIDE SEQUENCE [LARGE SCALE GENOMIC DNA]</scope>
    <source>
        <strain evidence="2">ACAM 48</strain>
    </source>
</reference>
<dbReference type="STRING" id="143223.SAMN05878281_3346"/>
<keyword evidence="2" id="KW-1185">Reference proteome</keyword>